<dbReference type="Proteomes" id="UP000029669">
    <property type="component" value="Chromosome"/>
</dbReference>
<comment type="similarity">
    <text evidence="1">Belongs to the LysR transcriptional regulatory family.</text>
</comment>
<sequence>MSGRNNSTPSSVLCSISIYFKEIISKISLNNTLSLQFVLEQSERMWVNMNLRQLKIFLTVCESGSMSKAAKKLYMTQPSISQTISELEQELNVKLFERMSKKLLLTYGGEVLHKYSKRILALVEEAQSTLFDISNLKAGKLRIGASTTVGTYLLPEIISKFSEKYKDIQIFFTIDNTAVIEKQILDNAIDIGIVEGPLHSKEIVIEPFIDDELYVVCSKNHKWAAKKVIQPEEIEKEDLIIREKGSGTREVFETTMSMHNLKYKIKHVLNNTEAIKKAVESNIGISVISSIALKEELKKDKLVKIQIEDINFKRKFNVIYHKDKYPSPLFNEFLRHLKEFHDIFYKE</sequence>
<dbReference type="AlphaFoldDB" id="A0A097AQX2"/>
<dbReference type="KEGG" id="tki:TKV_c10380"/>
<dbReference type="Gene3D" id="3.40.190.290">
    <property type="match status" value="1"/>
</dbReference>
<organism evidence="6 7">
    <name type="scientific">Thermoanaerobacter kivui</name>
    <name type="common">Acetogenium kivui</name>
    <dbReference type="NCBI Taxonomy" id="2325"/>
    <lineage>
        <taxon>Bacteria</taxon>
        <taxon>Bacillati</taxon>
        <taxon>Bacillota</taxon>
        <taxon>Clostridia</taxon>
        <taxon>Thermoanaerobacterales</taxon>
        <taxon>Thermoanaerobacteraceae</taxon>
        <taxon>Thermoanaerobacter</taxon>
    </lineage>
</organism>
<dbReference type="Gene3D" id="1.10.10.10">
    <property type="entry name" value="Winged helix-like DNA-binding domain superfamily/Winged helix DNA-binding domain"/>
    <property type="match status" value="1"/>
</dbReference>
<dbReference type="PROSITE" id="PS50931">
    <property type="entry name" value="HTH_LYSR"/>
    <property type="match status" value="1"/>
</dbReference>
<reference evidence="7" key="1">
    <citation type="journal article" date="2015" name="Genome Announc.">
        <title>Whole-Genome Sequences of 80 Environmental and Clinical Isolates of Burkholderia pseudomallei.</title>
        <authorList>
            <person name="Johnson S.L."/>
            <person name="Baker A.L."/>
            <person name="Chain P.S."/>
            <person name="Currie B.J."/>
            <person name="Daligault H.E."/>
            <person name="Davenport K.W."/>
            <person name="Davis C.B."/>
            <person name="Inglis T.J."/>
            <person name="Kaestli M."/>
            <person name="Koren S."/>
            <person name="Mayo M."/>
            <person name="Merritt A.J."/>
            <person name="Price E.P."/>
            <person name="Sarovich D.S."/>
            <person name="Warner J."/>
            <person name="Rosovitz M.J."/>
        </authorList>
    </citation>
    <scope>NUCLEOTIDE SEQUENCE [LARGE SCALE GENOMIC DNA]</scope>
    <source>
        <strain evidence="7">DSM 2030</strain>
    </source>
</reference>
<dbReference type="PANTHER" id="PTHR30126:SF39">
    <property type="entry name" value="HTH-TYPE TRANSCRIPTIONAL REGULATOR CYSL"/>
    <property type="match status" value="1"/>
</dbReference>
<dbReference type="Pfam" id="PF03466">
    <property type="entry name" value="LysR_substrate"/>
    <property type="match status" value="1"/>
</dbReference>
<name>A0A097AQX2_THEKI</name>
<dbReference type="PANTHER" id="PTHR30126">
    <property type="entry name" value="HTH-TYPE TRANSCRIPTIONAL REGULATOR"/>
    <property type="match status" value="1"/>
</dbReference>
<dbReference type="NCBIfam" id="NF040786">
    <property type="entry name" value="LysR_Sec_metab"/>
    <property type="match status" value="1"/>
</dbReference>
<keyword evidence="3" id="KW-0238">DNA-binding</keyword>
<evidence type="ECO:0000313" key="7">
    <source>
        <dbReference type="Proteomes" id="UP000029669"/>
    </source>
</evidence>
<dbReference type="InterPro" id="IPR005119">
    <property type="entry name" value="LysR_subst-bd"/>
</dbReference>
<feature type="domain" description="HTH lysR-type" evidence="5">
    <location>
        <begin position="49"/>
        <end position="106"/>
    </location>
</feature>
<dbReference type="FunFam" id="1.10.10.10:FF:000001">
    <property type="entry name" value="LysR family transcriptional regulator"/>
    <property type="match status" value="1"/>
</dbReference>
<keyword evidence="2" id="KW-0805">Transcription regulation</keyword>
<dbReference type="GO" id="GO:0003700">
    <property type="term" value="F:DNA-binding transcription factor activity"/>
    <property type="evidence" value="ECO:0007669"/>
    <property type="project" value="InterPro"/>
</dbReference>
<dbReference type="InterPro" id="IPR000847">
    <property type="entry name" value="LysR_HTH_N"/>
</dbReference>
<dbReference type="CDD" id="cd08420">
    <property type="entry name" value="PBP2_CysL_like"/>
    <property type="match status" value="1"/>
</dbReference>
<dbReference type="HOGENOM" id="CLU_039613_6_1_9"/>
<dbReference type="EMBL" id="CP009170">
    <property type="protein sequence ID" value="AIS52214.1"/>
    <property type="molecule type" value="Genomic_DNA"/>
</dbReference>
<dbReference type="STRING" id="2325.TKV_c10380"/>
<evidence type="ECO:0000256" key="4">
    <source>
        <dbReference type="ARBA" id="ARBA00023163"/>
    </source>
</evidence>
<keyword evidence="4" id="KW-0804">Transcription</keyword>
<gene>
    <name evidence="6" type="primary">lysR2</name>
    <name evidence="6" type="ORF">TKV_c10380</name>
</gene>
<dbReference type="GO" id="GO:0000976">
    <property type="term" value="F:transcription cis-regulatory region binding"/>
    <property type="evidence" value="ECO:0007669"/>
    <property type="project" value="TreeGrafter"/>
</dbReference>
<dbReference type="SUPFAM" id="SSF53850">
    <property type="entry name" value="Periplasmic binding protein-like II"/>
    <property type="match status" value="1"/>
</dbReference>
<dbReference type="eggNOG" id="COG0583">
    <property type="taxonomic scope" value="Bacteria"/>
</dbReference>
<protein>
    <submittedName>
        <fullName evidence="6">Transcriptional regulator</fullName>
    </submittedName>
</protein>
<dbReference type="Pfam" id="PF00126">
    <property type="entry name" value="HTH_1"/>
    <property type="match status" value="1"/>
</dbReference>
<dbReference type="SUPFAM" id="SSF46785">
    <property type="entry name" value="Winged helix' DNA-binding domain"/>
    <property type="match status" value="1"/>
</dbReference>
<evidence type="ECO:0000256" key="1">
    <source>
        <dbReference type="ARBA" id="ARBA00009437"/>
    </source>
</evidence>
<dbReference type="InterPro" id="IPR047788">
    <property type="entry name" value="LysR-like_Sec_metab"/>
</dbReference>
<evidence type="ECO:0000259" key="5">
    <source>
        <dbReference type="PROSITE" id="PS50931"/>
    </source>
</evidence>
<dbReference type="InterPro" id="IPR036388">
    <property type="entry name" value="WH-like_DNA-bd_sf"/>
</dbReference>
<keyword evidence="7" id="KW-1185">Reference proteome</keyword>
<evidence type="ECO:0000256" key="2">
    <source>
        <dbReference type="ARBA" id="ARBA00023015"/>
    </source>
</evidence>
<dbReference type="InterPro" id="IPR036390">
    <property type="entry name" value="WH_DNA-bd_sf"/>
</dbReference>
<proteinExistence type="inferred from homology"/>
<accession>A0A097AQX2</accession>
<evidence type="ECO:0000313" key="6">
    <source>
        <dbReference type="EMBL" id="AIS52214.1"/>
    </source>
</evidence>
<dbReference type="PRINTS" id="PR00039">
    <property type="entry name" value="HTHLYSR"/>
</dbReference>
<evidence type="ECO:0000256" key="3">
    <source>
        <dbReference type="ARBA" id="ARBA00023125"/>
    </source>
</evidence>